<dbReference type="GO" id="GO:0005524">
    <property type="term" value="F:ATP binding"/>
    <property type="evidence" value="ECO:0007669"/>
    <property type="project" value="UniProtKB-KW"/>
</dbReference>
<keyword evidence="8" id="KW-0131">Cell cycle</keyword>
<dbReference type="GO" id="GO:0051301">
    <property type="term" value="P:cell division"/>
    <property type="evidence" value="ECO:0007669"/>
    <property type="project" value="UniProtKB-KW"/>
</dbReference>
<evidence type="ECO:0000256" key="1">
    <source>
        <dbReference type="ARBA" id="ARBA00022527"/>
    </source>
</evidence>
<accession>C5KMI7</accession>
<dbReference type="InterPro" id="IPR011009">
    <property type="entry name" value="Kinase-like_dom_sf"/>
</dbReference>
<evidence type="ECO:0000256" key="4">
    <source>
        <dbReference type="ARBA" id="ARBA00022777"/>
    </source>
</evidence>
<evidence type="ECO:0000256" key="5">
    <source>
        <dbReference type="ARBA" id="ARBA00022840"/>
    </source>
</evidence>
<evidence type="ECO:0000313" key="8">
    <source>
        <dbReference type="EMBL" id="EER14306.1"/>
    </source>
</evidence>
<dbReference type="SUPFAM" id="SSF56112">
    <property type="entry name" value="Protein kinase-like (PK-like)"/>
    <property type="match status" value="1"/>
</dbReference>
<keyword evidence="9" id="KW-1185">Reference proteome</keyword>
<dbReference type="Gene3D" id="1.10.510.10">
    <property type="entry name" value="Transferase(Phosphotransferase) domain 1"/>
    <property type="match status" value="1"/>
</dbReference>
<dbReference type="GeneID" id="9044321"/>
<dbReference type="OrthoDB" id="449424at2759"/>
<dbReference type="InParanoid" id="C5KMI7"/>
<dbReference type="GO" id="GO:0004674">
    <property type="term" value="F:protein serine/threonine kinase activity"/>
    <property type="evidence" value="ECO:0007669"/>
    <property type="project" value="UniProtKB-KW"/>
</dbReference>
<keyword evidence="1" id="KW-0723">Serine/threonine-protein kinase</keyword>
<keyword evidence="8" id="KW-0132">Cell division</keyword>
<evidence type="ECO:0000259" key="7">
    <source>
        <dbReference type="PROSITE" id="PS50011"/>
    </source>
</evidence>
<evidence type="ECO:0000256" key="3">
    <source>
        <dbReference type="ARBA" id="ARBA00022741"/>
    </source>
</evidence>
<dbReference type="PROSITE" id="PS50011">
    <property type="entry name" value="PROTEIN_KINASE_DOM"/>
    <property type="match status" value="1"/>
</dbReference>
<evidence type="ECO:0000256" key="2">
    <source>
        <dbReference type="ARBA" id="ARBA00022679"/>
    </source>
</evidence>
<evidence type="ECO:0000256" key="6">
    <source>
        <dbReference type="PIRSR" id="PIRSR630616-2"/>
    </source>
</evidence>
<proteinExistence type="predicted"/>
<dbReference type="EMBL" id="GG674486">
    <property type="protein sequence ID" value="EER14306.1"/>
    <property type="molecule type" value="Genomic_DNA"/>
</dbReference>
<dbReference type="InterPro" id="IPR030616">
    <property type="entry name" value="Aur-like"/>
</dbReference>
<dbReference type="Pfam" id="PF00069">
    <property type="entry name" value="Pkinase"/>
    <property type="match status" value="1"/>
</dbReference>
<dbReference type="PANTHER" id="PTHR24350">
    <property type="entry name" value="SERINE/THREONINE-PROTEIN KINASE IAL-RELATED"/>
    <property type="match status" value="1"/>
</dbReference>
<dbReference type="Gene3D" id="3.30.200.20">
    <property type="entry name" value="Phosphorylase Kinase, domain 1"/>
    <property type="match status" value="1"/>
</dbReference>
<dbReference type="SMART" id="SM00220">
    <property type="entry name" value="S_TKc"/>
    <property type="match status" value="1"/>
</dbReference>
<name>C5KMI7_PERM5</name>
<feature type="binding site" evidence="6">
    <location>
        <position position="10"/>
    </location>
    <ligand>
        <name>ATP</name>
        <dbReference type="ChEBI" id="CHEBI:30616"/>
    </ligand>
</feature>
<dbReference type="AlphaFoldDB" id="C5KMI7"/>
<dbReference type="RefSeq" id="XP_002782511.1">
    <property type="nucleotide sequence ID" value="XM_002782465.1"/>
</dbReference>
<feature type="binding site" evidence="6">
    <location>
        <begin position="59"/>
        <end position="61"/>
    </location>
    <ligand>
        <name>ATP</name>
        <dbReference type="ChEBI" id="CHEBI:30616"/>
    </ligand>
</feature>
<dbReference type="Proteomes" id="UP000007800">
    <property type="component" value="Unassembled WGS sequence"/>
</dbReference>
<reference evidence="8 9" key="1">
    <citation type="submission" date="2008-07" db="EMBL/GenBank/DDBJ databases">
        <authorList>
            <person name="El-Sayed N."/>
            <person name="Caler E."/>
            <person name="Inman J."/>
            <person name="Amedeo P."/>
            <person name="Hass B."/>
            <person name="Wortman J."/>
        </authorList>
    </citation>
    <scope>NUCLEOTIDE SEQUENCE [LARGE SCALE GENOMIC DNA]</scope>
    <source>
        <strain evidence="9">ATCC 50983 / TXsc</strain>
    </source>
</reference>
<gene>
    <name evidence="8" type="ORF">Pmar_PMAR020995</name>
</gene>
<sequence length="108" mass="12303">MPTGTNVAMKVYDKIKLLDPQKRKGVKREIKLLERMSHPNIIHFHDALDSTRQIFIVTEYAGGGSLHALLKRKPGRRLDEATAGKIFLQVAQGVKYMHDRCIVHRWGG</sequence>
<evidence type="ECO:0000313" key="9">
    <source>
        <dbReference type="Proteomes" id="UP000007800"/>
    </source>
</evidence>
<keyword evidence="2" id="KW-0808">Transferase</keyword>
<keyword evidence="4" id="KW-0418">Kinase</keyword>
<dbReference type="InterPro" id="IPR000719">
    <property type="entry name" value="Prot_kinase_dom"/>
</dbReference>
<keyword evidence="3 6" id="KW-0547">Nucleotide-binding</keyword>
<organism evidence="9">
    <name type="scientific">Perkinsus marinus (strain ATCC 50983 / TXsc)</name>
    <dbReference type="NCBI Taxonomy" id="423536"/>
    <lineage>
        <taxon>Eukaryota</taxon>
        <taxon>Sar</taxon>
        <taxon>Alveolata</taxon>
        <taxon>Perkinsozoa</taxon>
        <taxon>Perkinsea</taxon>
        <taxon>Perkinsida</taxon>
        <taxon>Perkinsidae</taxon>
        <taxon>Perkinsus</taxon>
    </lineage>
</organism>
<protein>
    <submittedName>
        <fullName evidence="8">Cell division cycle 2, putative</fullName>
    </submittedName>
</protein>
<feature type="domain" description="Protein kinase" evidence="7">
    <location>
        <begin position="1"/>
        <end position="108"/>
    </location>
</feature>
<keyword evidence="5 6" id="KW-0067">ATP-binding</keyword>